<organism evidence="2 3">
    <name type="scientific">Pleuronectes platessa</name>
    <name type="common">European plaice</name>
    <dbReference type="NCBI Taxonomy" id="8262"/>
    <lineage>
        <taxon>Eukaryota</taxon>
        <taxon>Metazoa</taxon>
        <taxon>Chordata</taxon>
        <taxon>Craniata</taxon>
        <taxon>Vertebrata</taxon>
        <taxon>Euteleostomi</taxon>
        <taxon>Actinopterygii</taxon>
        <taxon>Neopterygii</taxon>
        <taxon>Teleostei</taxon>
        <taxon>Neoteleostei</taxon>
        <taxon>Acanthomorphata</taxon>
        <taxon>Carangaria</taxon>
        <taxon>Pleuronectiformes</taxon>
        <taxon>Pleuronectoidei</taxon>
        <taxon>Pleuronectidae</taxon>
        <taxon>Pleuronectes</taxon>
    </lineage>
</organism>
<gene>
    <name evidence="2" type="ORF">PLEPLA_LOCUS35511</name>
</gene>
<evidence type="ECO:0000313" key="3">
    <source>
        <dbReference type="Proteomes" id="UP001153269"/>
    </source>
</evidence>
<evidence type="ECO:0000313" key="2">
    <source>
        <dbReference type="EMBL" id="CAB1447837.1"/>
    </source>
</evidence>
<proteinExistence type="predicted"/>
<evidence type="ECO:0000256" key="1">
    <source>
        <dbReference type="SAM" id="MobiDB-lite"/>
    </source>
</evidence>
<dbReference type="EMBL" id="CADEAL010003958">
    <property type="protein sequence ID" value="CAB1447837.1"/>
    <property type="molecule type" value="Genomic_DNA"/>
</dbReference>
<accession>A0A9N7VG27</accession>
<feature type="region of interest" description="Disordered" evidence="1">
    <location>
        <begin position="1"/>
        <end position="49"/>
    </location>
</feature>
<keyword evidence="3" id="KW-1185">Reference proteome</keyword>
<protein>
    <submittedName>
        <fullName evidence="2">Uncharacterized protein</fullName>
    </submittedName>
</protein>
<dbReference type="Proteomes" id="UP001153269">
    <property type="component" value="Unassembled WGS sequence"/>
</dbReference>
<comment type="caution">
    <text evidence="2">The sequence shown here is derived from an EMBL/GenBank/DDBJ whole genome shotgun (WGS) entry which is preliminary data.</text>
</comment>
<feature type="compositionally biased region" description="Polar residues" evidence="1">
    <location>
        <begin position="22"/>
        <end position="31"/>
    </location>
</feature>
<dbReference type="AlphaFoldDB" id="A0A9N7VG27"/>
<reference evidence="2" key="1">
    <citation type="submission" date="2020-03" db="EMBL/GenBank/DDBJ databases">
        <authorList>
            <person name="Weist P."/>
        </authorList>
    </citation>
    <scope>NUCLEOTIDE SEQUENCE</scope>
</reference>
<sequence length="99" mass="10856">MYELHPPGSSKHMDRVSHQHSTHLAISSVQTEAEEPAPPHGNPSLVQSHVSESEVNDQCVYACTCVCVTVTRTWVSLLRDLAGDLHLGQAEQRDRPTAS</sequence>
<name>A0A9N7VG27_PLEPL</name>